<proteinExistence type="predicted"/>
<evidence type="ECO:0000256" key="1">
    <source>
        <dbReference type="SAM" id="MobiDB-lite"/>
    </source>
</evidence>
<protein>
    <recommendedName>
        <fullName evidence="4">DUF4283 domain-containing protein</fullName>
    </recommendedName>
</protein>
<feature type="compositionally biased region" description="Basic and acidic residues" evidence="1">
    <location>
        <begin position="242"/>
        <end position="260"/>
    </location>
</feature>
<evidence type="ECO:0000313" key="2">
    <source>
        <dbReference type="EMBL" id="KAK8534639.1"/>
    </source>
</evidence>
<keyword evidence="3" id="KW-1185">Reference proteome</keyword>
<reference evidence="2 3" key="1">
    <citation type="journal article" date="2024" name="G3 (Bethesda)">
        <title>Genome assembly of Hibiscus sabdariffa L. provides insights into metabolisms of medicinal natural products.</title>
        <authorList>
            <person name="Kim T."/>
        </authorList>
    </citation>
    <scope>NUCLEOTIDE SEQUENCE [LARGE SCALE GENOMIC DNA]</scope>
    <source>
        <strain evidence="2">TK-2024</strain>
        <tissue evidence="2">Old leaves</tissue>
    </source>
</reference>
<dbReference type="Proteomes" id="UP001472677">
    <property type="component" value="Unassembled WGS sequence"/>
</dbReference>
<sequence>MYDMEVVQQALQVDGFKITVCRWLGFYTVIRFKEDEHIPIFWDLKQSLLKPWFTNIDTVDNFMNKKKLRVCVRKEGIPLMALVVYQTFLRRSPFHLRVKRFGCKFQSSSLMMRDVGSIKSSRRAPLTSTLGDFTRADPLIEVPVEADSGSFDSSKQRLSLELAFDPSSGLYSIKPKSLRYFSCLNSLSPGLCLVNNKLGLNNKLGKSGSLPGQDSEKGRSKRGLVCPRKILQGHNDCKKNRLQKRTSEYKHKTDKEEEARGGGARLIDRSSSTPFMTFYVALMCCNMEKPKQFSRNRCVWECPVVGELKLNVDDVVVGGLWVVILLGRSEGQILRNVVATDYAIKLQKYLLVLKIGVLFDKLRKIVSGLCLVSAR</sequence>
<organism evidence="2 3">
    <name type="scientific">Hibiscus sabdariffa</name>
    <name type="common">roselle</name>
    <dbReference type="NCBI Taxonomy" id="183260"/>
    <lineage>
        <taxon>Eukaryota</taxon>
        <taxon>Viridiplantae</taxon>
        <taxon>Streptophyta</taxon>
        <taxon>Embryophyta</taxon>
        <taxon>Tracheophyta</taxon>
        <taxon>Spermatophyta</taxon>
        <taxon>Magnoliopsida</taxon>
        <taxon>eudicotyledons</taxon>
        <taxon>Gunneridae</taxon>
        <taxon>Pentapetalae</taxon>
        <taxon>rosids</taxon>
        <taxon>malvids</taxon>
        <taxon>Malvales</taxon>
        <taxon>Malvaceae</taxon>
        <taxon>Malvoideae</taxon>
        <taxon>Hibiscus</taxon>
    </lineage>
</organism>
<accession>A0ABR2DBR8</accession>
<name>A0ABR2DBR8_9ROSI</name>
<evidence type="ECO:0008006" key="4">
    <source>
        <dbReference type="Google" id="ProtNLM"/>
    </source>
</evidence>
<dbReference type="EMBL" id="JBBPBM010000031">
    <property type="protein sequence ID" value="KAK8534639.1"/>
    <property type="molecule type" value="Genomic_DNA"/>
</dbReference>
<feature type="region of interest" description="Disordered" evidence="1">
    <location>
        <begin position="242"/>
        <end position="263"/>
    </location>
</feature>
<evidence type="ECO:0000313" key="3">
    <source>
        <dbReference type="Proteomes" id="UP001472677"/>
    </source>
</evidence>
<gene>
    <name evidence="2" type="ORF">V6N12_057283</name>
</gene>
<comment type="caution">
    <text evidence="2">The sequence shown here is derived from an EMBL/GenBank/DDBJ whole genome shotgun (WGS) entry which is preliminary data.</text>
</comment>